<keyword evidence="7 10" id="KW-0503">Monooxygenase</keyword>
<dbReference type="PRINTS" id="PR00385">
    <property type="entry name" value="P450"/>
</dbReference>
<comment type="similarity">
    <text evidence="3 10">Belongs to the cytochrome P450 family.</text>
</comment>
<dbReference type="PANTHER" id="PTHR24291:SF189">
    <property type="entry name" value="CYTOCHROME P450 4C3-RELATED"/>
    <property type="match status" value="1"/>
</dbReference>
<keyword evidence="5" id="KW-0256">Endoplasmic reticulum</keyword>
<evidence type="ECO:0000256" key="6">
    <source>
        <dbReference type="ARBA" id="ARBA00023004"/>
    </source>
</evidence>
<evidence type="ECO:0000313" key="11">
    <source>
        <dbReference type="EMBL" id="MIC88950.1"/>
    </source>
</evidence>
<dbReference type="InterPro" id="IPR002401">
    <property type="entry name" value="Cyt_P450_E_grp-I"/>
</dbReference>
<dbReference type="InterPro" id="IPR017972">
    <property type="entry name" value="Cyt_P450_CS"/>
</dbReference>
<dbReference type="GO" id="GO:0004497">
    <property type="term" value="F:monooxygenase activity"/>
    <property type="evidence" value="ECO:0007669"/>
    <property type="project" value="UniProtKB-KW"/>
</dbReference>
<evidence type="ECO:0000256" key="9">
    <source>
        <dbReference type="PIRSR" id="PIRSR602401-1"/>
    </source>
</evidence>
<keyword evidence="4 9" id="KW-0349">Heme</keyword>
<accession>A0A4D5R9T3</accession>
<evidence type="ECO:0000256" key="8">
    <source>
        <dbReference type="ARBA" id="ARBA00023136"/>
    </source>
</evidence>
<dbReference type="Gene3D" id="1.10.630.10">
    <property type="entry name" value="Cytochrome P450"/>
    <property type="match status" value="1"/>
</dbReference>
<keyword evidence="10" id="KW-0560">Oxidoreductase</keyword>
<evidence type="ECO:0000256" key="5">
    <source>
        <dbReference type="ARBA" id="ARBA00022824"/>
    </source>
</evidence>
<evidence type="ECO:0000256" key="4">
    <source>
        <dbReference type="ARBA" id="ARBA00022617"/>
    </source>
</evidence>
<dbReference type="InterPro" id="IPR050196">
    <property type="entry name" value="Cytochrome_P450_Monoox"/>
</dbReference>
<keyword evidence="9 10" id="KW-0479">Metal-binding</keyword>
<dbReference type="PRINTS" id="PR00463">
    <property type="entry name" value="EP450I"/>
</dbReference>
<dbReference type="GO" id="GO:0005789">
    <property type="term" value="C:endoplasmic reticulum membrane"/>
    <property type="evidence" value="ECO:0007669"/>
    <property type="project" value="UniProtKB-SubCell"/>
</dbReference>
<evidence type="ECO:0000256" key="3">
    <source>
        <dbReference type="ARBA" id="ARBA00010617"/>
    </source>
</evidence>
<comment type="subcellular location">
    <subcellularLocation>
        <location evidence="2">Endoplasmic reticulum membrane</location>
    </subcellularLocation>
</comment>
<comment type="cofactor">
    <cofactor evidence="1 9">
        <name>heme</name>
        <dbReference type="ChEBI" id="CHEBI:30413"/>
    </cofactor>
</comment>
<evidence type="ECO:0000256" key="1">
    <source>
        <dbReference type="ARBA" id="ARBA00001971"/>
    </source>
</evidence>
<dbReference type="SUPFAM" id="SSF48264">
    <property type="entry name" value="Cytochrome P450"/>
    <property type="match status" value="1"/>
</dbReference>
<dbReference type="AlphaFoldDB" id="A0A4D5R9T3"/>
<dbReference type="Pfam" id="PF00067">
    <property type="entry name" value="p450"/>
    <property type="match status" value="1"/>
</dbReference>
<protein>
    <submittedName>
        <fullName evidence="11">Cytochrome P450 4c3</fullName>
    </submittedName>
</protein>
<keyword evidence="8" id="KW-0472">Membrane</keyword>
<dbReference type="GO" id="GO:0005506">
    <property type="term" value="F:iron ion binding"/>
    <property type="evidence" value="ECO:0007669"/>
    <property type="project" value="InterPro"/>
</dbReference>
<keyword evidence="6 9" id="KW-0408">Iron</keyword>
<dbReference type="InterPro" id="IPR001128">
    <property type="entry name" value="Cyt_P450"/>
</dbReference>
<evidence type="ECO:0000256" key="2">
    <source>
        <dbReference type="ARBA" id="ARBA00004586"/>
    </source>
</evidence>
<dbReference type="PROSITE" id="PS00086">
    <property type="entry name" value="CYTOCHROME_P450"/>
    <property type="match status" value="1"/>
</dbReference>
<dbReference type="EMBL" id="GGNE01000409">
    <property type="protein sequence ID" value="MIC88950.1"/>
    <property type="molecule type" value="Transcribed_RNA"/>
</dbReference>
<dbReference type="CDD" id="cd20628">
    <property type="entry name" value="CYP4"/>
    <property type="match status" value="1"/>
</dbReference>
<dbReference type="GO" id="GO:0016705">
    <property type="term" value="F:oxidoreductase activity, acting on paired donors, with incorporation or reduction of molecular oxygen"/>
    <property type="evidence" value="ECO:0007669"/>
    <property type="project" value="InterPro"/>
</dbReference>
<dbReference type="GO" id="GO:0020037">
    <property type="term" value="F:heme binding"/>
    <property type="evidence" value="ECO:0007669"/>
    <property type="project" value="InterPro"/>
</dbReference>
<reference evidence="11" key="1">
    <citation type="journal article" date="2018" name="Toxicon">
        <title>Venom-gland transcriptomics and venom proteomics of the giant Florida blue centipede, Scolopendra viridis.</title>
        <authorList>
            <person name="Ward M.J."/>
            <person name="Rokyta D.R."/>
        </authorList>
    </citation>
    <scope>NUCLEOTIDE SEQUENCE</scope>
    <source>
        <tissue evidence="11">Venom gland</tissue>
    </source>
</reference>
<dbReference type="PANTHER" id="PTHR24291">
    <property type="entry name" value="CYTOCHROME P450 FAMILY 4"/>
    <property type="match status" value="1"/>
</dbReference>
<feature type="binding site" description="axial binding residue" evidence="9">
    <location>
        <position position="448"/>
    </location>
    <ligand>
        <name>heme</name>
        <dbReference type="ChEBI" id="CHEBI:30413"/>
    </ligand>
    <ligandPart>
        <name>Fe</name>
        <dbReference type="ChEBI" id="CHEBI:18248"/>
    </ligandPart>
</feature>
<evidence type="ECO:0000256" key="7">
    <source>
        <dbReference type="ARBA" id="ARBA00023033"/>
    </source>
</evidence>
<proteinExistence type="inferred from homology"/>
<sequence length="503" mass="58746">MWMSTVILGVIGLILYPLIKHLYVRWRVLQLPGPRGLPIVGHLFDFVFLESHEYLPKIAKIWKEYEKQGLFLLYGFNQRFIYLCKPEFVQVLLSNNEQIKKAGDYDVVRQWLGDGLFLSSGTKWHSRRKLLTPSFHFRNLDENIDVINEQSKILVEQLSEKIGKEAFPVYPYISRCTLDVICETAMGCRLETQLNRDSEYLAAVDRMCRILYYRSARIWLSYDWLFKLTSVGRESKKCLEILHGFTDKVIQERKLERKTMSQPVSKPEDSITGRKKRLAFLDLLLEASDNGRVLSDEDLREEVDTFMFAGHDTTGTGITWALYLLGHHPEIQEKILKELDEVFGDDEDFNVSSKDLPRLKYLEQVIKETHRIYPPAPDFARNLTKDMKFGDYTAPAGSSILVMPFFMHRNEEMFPDPEKFDPDRFLSEEVQKRHPFAYTPFSAGPRNCIGQKFALIEEKIILSHLIRSYEITSVEPRDQMKMLIEMVLRPKSGILLRLKPRTK</sequence>
<evidence type="ECO:0000256" key="10">
    <source>
        <dbReference type="RuleBase" id="RU000461"/>
    </source>
</evidence>
<organism evidence="11">
    <name type="scientific">Scolopendra viridis</name>
    <name type="common">Giant centipede</name>
    <dbReference type="NCBI Taxonomy" id="118503"/>
    <lineage>
        <taxon>Eukaryota</taxon>
        <taxon>Metazoa</taxon>
        <taxon>Ecdysozoa</taxon>
        <taxon>Arthropoda</taxon>
        <taxon>Myriapoda</taxon>
        <taxon>Chilopoda</taxon>
        <taxon>Pleurostigmophora</taxon>
        <taxon>Scolopendromorpha</taxon>
        <taxon>Scolopendridae</taxon>
        <taxon>Scolopendra</taxon>
    </lineage>
</organism>
<dbReference type="InterPro" id="IPR036396">
    <property type="entry name" value="Cyt_P450_sf"/>
</dbReference>
<name>A0A4D5R9T3_SCOVI</name>